<dbReference type="EMBL" id="JAGKSQ010000002">
    <property type="protein sequence ID" value="MBP3950844.1"/>
    <property type="molecule type" value="Genomic_DNA"/>
</dbReference>
<dbReference type="SUPFAM" id="SSF159173">
    <property type="entry name" value="YkvR-like"/>
    <property type="match status" value="1"/>
</dbReference>
<gene>
    <name evidence="1" type="ORF">J7W16_06820</name>
</gene>
<organism evidence="1 2">
    <name type="scientific">Halalkalibacter suaedae</name>
    <dbReference type="NCBI Taxonomy" id="2822140"/>
    <lineage>
        <taxon>Bacteria</taxon>
        <taxon>Bacillati</taxon>
        <taxon>Bacillota</taxon>
        <taxon>Bacilli</taxon>
        <taxon>Bacillales</taxon>
        <taxon>Bacillaceae</taxon>
        <taxon>Halalkalibacter</taxon>
    </lineage>
</organism>
<evidence type="ECO:0000313" key="1">
    <source>
        <dbReference type="EMBL" id="MBP3950844.1"/>
    </source>
</evidence>
<keyword evidence="2" id="KW-1185">Reference proteome</keyword>
<comment type="caution">
    <text evidence="1">The sequence shown here is derived from an EMBL/GenBank/DDBJ whole genome shotgun (WGS) entry which is preliminary data.</text>
</comment>
<dbReference type="Proteomes" id="UP000678228">
    <property type="component" value="Unassembled WGS sequence"/>
</dbReference>
<dbReference type="RefSeq" id="WP_210596518.1">
    <property type="nucleotide sequence ID" value="NZ_JAGKSQ010000002.1"/>
</dbReference>
<dbReference type="Pfam" id="PF11514">
    <property type="entry name" value="DUF3219"/>
    <property type="match status" value="1"/>
</dbReference>
<proteinExistence type="predicted"/>
<name>A0A940WZ89_9BACI</name>
<dbReference type="Gene3D" id="2.40.30.80">
    <property type="entry name" value="YkvR-like"/>
    <property type="match status" value="1"/>
</dbReference>
<sequence>MDVYLDETKLITNDFQEKSEAGTRKISFSFQVSSEEYHHITTLLYNETFTVRVPSKQLHFQAKISQYSTSITNLYIENQIGLFHLELREQEE</sequence>
<dbReference type="AlphaFoldDB" id="A0A940WZ89"/>
<dbReference type="InterPro" id="IPR021596">
    <property type="entry name" value="DUF3219"/>
</dbReference>
<evidence type="ECO:0000313" key="2">
    <source>
        <dbReference type="Proteomes" id="UP000678228"/>
    </source>
</evidence>
<dbReference type="InterPro" id="IPR023105">
    <property type="entry name" value="YkvR-like_sf"/>
</dbReference>
<protein>
    <submittedName>
        <fullName evidence="1">DUF3219 family protein</fullName>
    </submittedName>
</protein>
<reference evidence="1" key="1">
    <citation type="submission" date="2021-03" db="EMBL/GenBank/DDBJ databases">
        <title>Bacillus suaedae sp. nov., isolated from Suaeda aralocaspica.</title>
        <authorList>
            <person name="Lei R.F.R."/>
        </authorList>
    </citation>
    <scope>NUCLEOTIDE SEQUENCE</scope>
    <source>
        <strain evidence="1">YZJH907-2</strain>
    </source>
</reference>
<accession>A0A940WZ89</accession>